<dbReference type="SUPFAM" id="SSF46626">
    <property type="entry name" value="Cytochrome c"/>
    <property type="match status" value="2"/>
</dbReference>
<dbReference type="PANTHER" id="PTHR30600:SF10">
    <property type="entry name" value="BLL6722 PROTEIN"/>
    <property type="match status" value="1"/>
</dbReference>
<name>A0A255ZPI0_9FLAO</name>
<feature type="domain" description="Cytochrome c" evidence="9">
    <location>
        <begin position="449"/>
        <end position="589"/>
    </location>
</feature>
<evidence type="ECO:0000256" key="6">
    <source>
        <dbReference type="ARBA" id="ARBA00023004"/>
    </source>
</evidence>
<dbReference type="PROSITE" id="PS51257">
    <property type="entry name" value="PROKAR_LIPOPROTEIN"/>
    <property type="match status" value="1"/>
</dbReference>
<dbReference type="OrthoDB" id="9805202at2"/>
<evidence type="ECO:0000256" key="3">
    <source>
        <dbReference type="ARBA" id="ARBA00022723"/>
    </source>
</evidence>
<keyword evidence="2 7" id="KW-0349">Heme</keyword>
<dbReference type="GO" id="GO:0046872">
    <property type="term" value="F:metal ion binding"/>
    <property type="evidence" value="ECO:0007669"/>
    <property type="project" value="UniProtKB-KW"/>
</dbReference>
<evidence type="ECO:0000313" key="11">
    <source>
        <dbReference type="Proteomes" id="UP000216035"/>
    </source>
</evidence>
<comment type="caution">
    <text evidence="10">The sequence shown here is derived from an EMBL/GenBank/DDBJ whole genome shotgun (WGS) entry which is preliminary data.</text>
</comment>
<proteinExistence type="predicted"/>
<dbReference type="PROSITE" id="PS51007">
    <property type="entry name" value="CYTC"/>
    <property type="match status" value="2"/>
</dbReference>
<feature type="domain" description="Cytochrome c" evidence="9">
    <location>
        <begin position="296"/>
        <end position="430"/>
    </location>
</feature>
<dbReference type="GO" id="GO:0009055">
    <property type="term" value="F:electron transfer activity"/>
    <property type="evidence" value="ECO:0007669"/>
    <property type="project" value="InterPro"/>
</dbReference>
<dbReference type="InterPro" id="IPR051395">
    <property type="entry name" value="Cytochrome_c_Peroxidase/MauG"/>
</dbReference>
<dbReference type="Proteomes" id="UP000216035">
    <property type="component" value="Unassembled WGS sequence"/>
</dbReference>
<gene>
    <name evidence="10" type="ORF">CHX27_11675</name>
</gene>
<dbReference type="GO" id="GO:0020037">
    <property type="term" value="F:heme binding"/>
    <property type="evidence" value="ECO:0007669"/>
    <property type="project" value="InterPro"/>
</dbReference>
<dbReference type="GO" id="GO:0004130">
    <property type="term" value="F:cytochrome-c peroxidase activity"/>
    <property type="evidence" value="ECO:0007669"/>
    <property type="project" value="TreeGrafter"/>
</dbReference>
<keyword evidence="10" id="KW-0575">Peroxidase</keyword>
<reference evidence="10 11" key="1">
    <citation type="submission" date="2017-07" db="EMBL/GenBank/DDBJ databases">
        <title>Flavobacterium cyanobacteriorum sp. nov., isolated from cyanobacterial aggregates in a eutrophic lake.</title>
        <authorList>
            <person name="Cai H."/>
        </authorList>
    </citation>
    <scope>NUCLEOTIDE SEQUENCE [LARGE SCALE GENOMIC DNA]</scope>
    <source>
        <strain evidence="10 11">TH167</strain>
    </source>
</reference>
<dbReference type="GO" id="GO:0030313">
    <property type="term" value="C:cell envelope"/>
    <property type="evidence" value="ECO:0007669"/>
    <property type="project" value="UniProtKB-SubCell"/>
</dbReference>
<organism evidence="10 11">
    <name type="scientific">Flavobacterium aurantiibacter</name>
    <dbReference type="NCBI Taxonomy" id="2023067"/>
    <lineage>
        <taxon>Bacteria</taxon>
        <taxon>Pseudomonadati</taxon>
        <taxon>Bacteroidota</taxon>
        <taxon>Flavobacteriia</taxon>
        <taxon>Flavobacteriales</taxon>
        <taxon>Flavobacteriaceae</taxon>
        <taxon>Flavobacterium</taxon>
    </lineage>
</organism>
<comment type="subcellular location">
    <subcellularLocation>
        <location evidence="1">Cell envelope</location>
    </subcellularLocation>
</comment>
<keyword evidence="5" id="KW-0560">Oxidoreductase</keyword>
<evidence type="ECO:0000256" key="5">
    <source>
        <dbReference type="ARBA" id="ARBA00023002"/>
    </source>
</evidence>
<evidence type="ECO:0000256" key="2">
    <source>
        <dbReference type="ARBA" id="ARBA00022617"/>
    </source>
</evidence>
<dbReference type="InterPro" id="IPR004852">
    <property type="entry name" value="Di-haem_cyt_c_peroxidsae"/>
</dbReference>
<dbReference type="Gene3D" id="1.10.760.10">
    <property type="entry name" value="Cytochrome c-like domain"/>
    <property type="match status" value="2"/>
</dbReference>
<evidence type="ECO:0000256" key="8">
    <source>
        <dbReference type="SAM" id="SignalP"/>
    </source>
</evidence>
<keyword evidence="6 7" id="KW-0408">Iron</keyword>
<feature type="chain" id="PRO_5012558758" evidence="8">
    <location>
        <begin position="25"/>
        <end position="591"/>
    </location>
</feature>
<dbReference type="InterPro" id="IPR009056">
    <property type="entry name" value="Cyt_c-like_dom"/>
</dbReference>
<keyword evidence="4 8" id="KW-0732">Signal</keyword>
<dbReference type="PANTHER" id="PTHR30600">
    <property type="entry name" value="CYTOCHROME C PEROXIDASE-RELATED"/>
    <property type="match status" value="1"/>
</dbReference>
<evidence type="ECO:0000256" key="1">
    <source>
        <dbReference type="ARBA" id="ARBA00004196"/>
    </source>
</evidence>
<dbReference type="EMBL" id="NOXX01000211">
    <property type="protein sequence ID" value="OYQ42795.1"/>
    <property type="molecule type" value="Genomic_DNA"/>
</dbReference>
<evidence type="ECO:0000256" key="4">
    <source>
        <dbReference type="ARBA" id="ARBA00022729"/>
    </source>
</evidence>
<evidence type="ECO:0000313" key="10">
    <source>
        <dbReference type="EMBL" id="OYQ42795.1"/>
    </source>
</evidence>
<sequence>MKKTVLICLRYLSLFLLLISVSCEKSQPQNNVELVAQLTQLVEANQRFLQLVETANNSSKEFQAQFKKNRLLYKKVEWAVEYFAPDTARFINGPALDELEVEENKFLPPNGFQVIEELIFPQYLPENRKALIAELKILNGNLLQLKRQFEQIPITKEQLFDAHQLNVNRLIALGITGFDSPIAQHSIPEVAATLESFLVLKQQFDSPTFTALEKKVRASQNYCRAHNDFNSFDRAEFILRFVQPIGVLLQQLKTEHRIADVDRNAAVNQSVASFLAANAFNVDAFIPDLQNKYSEAKAKLGEALFSDTDLAGSGNRNCASCHRPERAFTDGLKTNVSLHGKSLPRNTPTLTYAALQNAQFWDLRQSDLEKQSKDVITNKDEMHGDLAVFSKKVNASKKYAKLIKAAFPKEEQLDPTKVQMALASYVRSLTAFNSAFDRYFQGETTAMNAEERAGFNVFAGKAKCATCHFIPVFNGTVPPVFAKTEQEVIGTPATADNKQLSPDLGRYAIHQLPQLRNAFKTPTLRNVAKTAPYMHNGVYNSLEQVVDFYNRGGGVGVGLKVDNQTLPPDALNLTTQEQKQLVAFLKTLNDQ</sequence>
<dbReference type="InterPro" id="IPR038352">
    <property type="entry name" value="Imelysin_sf"/>
</dbReference>
<feature type="signal peptide" evidence="8">
    <location>
        <begin position="1"/>
        <end position="24"/>
    </location>
</feature>
<dbReference type="Gene3D" id="1.20.1420.20">
    <property type="entry name" value="M75 peptidase, HXXE motif"/>
    <property type="match status" value="1"/>
</dbReference>
<dbReference type="RefSeq" id="WP_094486951.1">
    <property type="nucleotide sequence ID" value="NZ_NOXX01000211.1"/>
</dbReference>
<evidence type="ECO:0000259" key="9">
    <source>
        <dbReference type="PROSITE" id="PS51007"/>
    </source>
</evidence>
<dbReference type="AlphaFoldDB" id="A0A255ZPI0"/>
<keyword evidence="11" id="KW-1185">Reference proteome</keyword>
<evidence type="ECO:0000256" key="7">
    <source>
        <dbReference type="PROSITE-ProRule" id="PRU00433"/>
    </source>
</evidence>
<accession>A0A255ZPI0</accession>
<keyword evidence="3 7" id="KW-0479">Metal-binding</keyword>
<dbReference type="Pfam" id="PF03150">
    <property type="entry name" value="CCP_MauG"/>
    <property type="match status" value="1"/>
</dbReference>
<protein>
    <submittedName>
        <fullName evidence="10">Cytochrome-c peroxidase</fullName>
    </submittedName>
</protein>
<dbReference type="InterPro" id="IPR036909">
    <property type="entry name" value="Cyt_c-like_dom_sf"/>
</dbReference>